<feature type="compositionally biased region" description="Polar residues" evidence="1">
    <location>
        <begin position="433"/>
        <end position="444"/>
    </location>
</feature>
<proteinExistence type="predicted"/>
<keyword evidence="2" id="KW-0472">Membrane</keyword>
<feature type="region of interest" description="Disordered" evidence="1">
    <location>
        <begin position="413"/>
        <end position="456"/>
    </location>
</feature>
<organism evidence="3 4">
    <name type="scientific">Rhodococcus wratislaviensis</name>
    <name type="common">Tsukamurella wratislaviensis</name>
    <dbReference type="NCBI Taxonomy" id="44752"/>
    <lineage>
        <taxon>Bacteria</taxon>
        <taxon>Bacillati</taxon>
        <taxon>Actinomycetota</taxon>
        <taxon>Actinomycetes</taxon>
        <taxon>Mycobacteriales</taxon>
        <taxon>Nocardiaceae</taxon>
        <taxon>Rhodococcus</taxon>
    </lineage>
</organism>
<keyword evidence="2" id="KW-1133">Transmembrane helix</keyword>
<dbReference type="AlphaFoldDB" id="A0A402CBJ1"/>
<evidence type="ECO:0000313" key="4">
    <source>
        <dbReference type="Proteomes" id="UP000287519"/>
    </source>
</evidence>
<evidence type="ECO:0000313" key="3">
    <source>
        <dbReference type="EMBL" id="GCE40951.1"/>
    </source>
</evidence>
<comment type="caution">
    <text evidence="3">The sequence shown here is derived from an EMBL/GenBank/DDBJ whole genome shotgun (WGS) entry which is preliminary data.</text>
</comment>
<evidence type="ECO:0000256" key="2">
    <source>
        <dbReference type="SAM" id="Phobius"/>
    </source>
</evidence>
<dbReference type="EMBL" id="BHYM01000038">
    <property type="protein sequence ID" value="GCE40951.1"/>
    <property type="molecule type" value="Genomic_DNA"/>
</dbReference>
<gene>
    <name evidence="3" type="ORF">Rhow_004594</name>
</gene>
<name>A0A402CBJ1_RHOWR</name>
<sequence>MNQQRTAVLGREVARRGILPFPEPVVISWCATLVVALAALFVVGSSWQVLVFDLLLILSVLAVTLEIDHRESYGSRKAKQIRNKARRKRGEHVFVSPTDPRFGDPDSDPGWDKPVPLYRAEPVDLTGTGLDDMFILEHRTPGDNDYYSVMIAMQGLAEGLRGDPEWAVTSSAFGRTLASFAKRSSFIRGIEILHRSVPEDLIPHETWVAEQIKALGPAAEQVLPAIHSYGQLIDRIRPYSEGHRAYVVLILPKSVDLLTEGARIARRKDAPLIGGIAQVIRDETMRAVAALERAKMGRVEVYGEQRACAVIRACLDPTFPLESHKGVRWETCWPSYVGGEDTVEVAGQWHTRVGTIPARSIEPVELGPLWLAPLLTSVAPDPGDDEIPAAPTIRTVMVRMDFVEASKAREAAKVDATQDRAKQIDEERKGKTTDGTSEVMASSSARRREDLKPGTTHHGVIYSMALSVTGRDEDDALRACMRVEQAADECGISEIEWQNQRHDVAMFLTLPLGRGLAATKHTRAKSTRLL</sequence>
<feature type="compositionally biased region" description="Basic and acidic residues" evidence="1">
    <location>
        <begin position="413"/>
        <end position="432"/>
    </location>
</feature>
<feature type="transmembrane region" description="Helical" evidence="2">
    <location>
        <begin position="21"/>
        <end position="43"/>
    </location>
</feature>
<dbReference type="Proteomes" id="UP000287519">
    <property type="component" value="Unassembled WGS sequence"/>
</dbReference>
<keyword evidence="2" id="KW-0812">Transmembrane</keyword>
<keyword evidence="4" id="KW-1185">Reference proteome</keyword>
<accession>A0A402CBJ1</accession>
<evidence type="ECO:0000256" key="1">
    <source>
        <dbReference type="SAM" id="MobiDB-lite"/>
    </source>
</evidence>
<dbReference type="OrthoDB" id="4434319at2"/>
<protein>
    <submittedName>
        <fullName evidence="3">Putative membrane protein</fullName>
    </submittedName>
</protein>
<reference evidence="3 4" key="1">
    <citation type="submission" date="2018-11" db="EMBL/GenBank/DDBJ databases">
        <title>Microbial catabolism of amino acid.</title>
        <authorList>
            <person name="Hibi M."/>
            <person name="Ogawa J."/>
        </authorList>
    </citation>
    <scope>NUCLEOTIDE SEQUENCE [LARGE SCALE GENOMIC DNA]</scope>
    <source>
        <strain evidence="3 4">C31-06</strain>
    </source>
</reference>
<dbReference type="RefSeq" id="WP_124393112.1">
    <property type="nucleotide sequence ID" value="NZ_BHYM01000038.1"/>
</dbReference>